<dbReference type="OrthoDB" id="10068564at2759"/>
<keyword evidence="2" id="KW-1185">Reference proteome</keyword>
<evidence type="ECO:0000313" key="1">
    <source>
        <dbReference type="EMBL" id="CAB4029108.1"/>
    </source>
</evidence>
<proteinExistence type="predicted"/>
<sequence length="193" mass="22617">MRTFEKAVRAVHIEGRRWQDELDIFLLNYRSTPHCTTGISRKIRNKLPSVERLDPCPETSKTTISEKAINNDSKRKEKMKQYADKRNQAKNINLQIGDYVLVRQRKKNKLSTPFGKTPYRVTEIKETKITATSKDSGNISRNVSVFKQIPNPNFEPQDQIIKDFHGDMPNTELTRRYPTRNRRSPEFYNSSRT</sequence>
<reference evidence="1" key="1">
    <citation type="submission" date="2020-04" db="EMBL/GenBank/DDBJ databases">
        <authorList>
            <person name="Alioto T."/>
            <person name="Alioto T."/>
            <person name="Gomez Garrido J."/>
        </authorList>
    </citation>
    <scope>NUCLEOTIDE SEQUENCE</scope>
    <source>
        <strain evidence="1">A484AB</strain>
    </source>
</reference>
<dbReference type="Proteomes" id="UP001152795">
    <property type="component" value="Unassembled WGS sequence"/>
</dbReference>
<dbReference type="AlphaFoldDB" id="A0A6S7JEC1"/>
<evidence type="ECO:0000313" key="2">
    <source>
        <dbReference type="Proteomes" id="UP001152795"/>
    </source>
</evidence>
<accession>A0A6S7JEC1</accession>
<protein>
    <submittedName>
        <fullName evidence="1">Uncharacterized protein</fullName>
    </submittedName>
</protein>
<dbReference type="PANTHER" id="PTHR37984:SF5">
    <property type="entry name" value="PROTEIN NYNRIN-LIKE"/>
    <property type="match status" value="1"/>
</dbReference>
<dbReference type="EMBL" id="CACRXK020015946">
    <property type="protein sequence ID" value="CAB4029108.1"/>
    <property type="molecule type" value="Genomic_DNA"/>
</dbReference>
<gene>
    <name evidence="1" type="ORF">PACLA_8A069059</name>
</gene>
<comment type="caution">
    <text evidence="1">The sequence shown here is derived from an EMBL/GenBank/DDBJ whole genome shotgun (WGS) entry which is preliminary data.</text>
</comment>
<dbReference type="InterPro" id="IPR050951">
    <property type="entry name" value="Retrovirus_Pol_polyprotein"/>
</dbReference>
<name>A0A6S7JEC1_PARCT</name>
<organism evidence="1 2">
    <name type="scientific">Paramuricea clavata</name>
    <name type="common">Red gorgonian</name>
    <name type="synonym">Violescent sea-whip</name>
    <dbReference type="NCBI Taxonomy" id="317549"/>
    <lineage>
        <taxon>Eukaryota</taxon>
        <taxon>Metazoa</taxon>
        <taxon>Cnidaria</taxon>
        <taxon>Anthozoa</taxon>
        <taxon>Octocorallia</taxon>
        <taxon>Malacalcyonacea</taxon>
        <taxon>Plexauridae</taxon>
        <taxon>Paramuricea</taxon>
    </lineage>
</organism>
<dbReference type="PANTHER" id="PTHR37984">
    <property type="entry name" value="PROTEIN CBG26694"/>
    <property type="match status" value="1"/>
</dbReference>